<evidence type="ECO:0000256" key="1">
    <source>
        <dbReference type="ARBA" id="ARBA00004141"/>
    </source>
</evidence>
<feature type="transmembrane region" description="Helical" evidence="3">
    <location>
        <begin position="405"/>
        <end position="426"/>
    </location>
</feature>
<evidence type="ECO:0000256" key="3">
    <source>
        <dbReference type="SAM" id="Phobius"/>
    </source>
</evidence>
<feature type="compositionally biased region" description="Basic and acidic residues" evidence="2">
    <location>
        <begin position="201"/>
        <end position="214"/>
    </location>
</feature>
<protein>
    <submittedName>
        <fullName evidence="6">Monocarboxylate transporter 13-like</fullName>
    </submittedName>
</protein>
<feature type="transmembrane region" description="Helical" evidence="3">
    <location>
        <begin position="166"/>
        <end position="186"/>
    </location>
</feature>
<sequence length="479" mass="50647">MSRYWRLLIVVAAFLQFLVSVGPSYNYSVFLIPLQTEFKTSAVSTGWVGSLASAMLCGLSPLTAALGWKIGNGRVVCFGVILTAAGYLATSFISSLAPAYLTYGMITGLGKCFMFCGSTSVLVEWYQGRGDTCRVTGGTVIGSSVGVMVFGPVLNSLTASYGWRNTFRILSGITLAVGLLTALPFLKPAEKEPTSDQGDSSGKKVPEESSKCDQGRGASGVLSSGSDSASCVPRRGGSLKSFCEKVLNIEVWLWVSSITTAQLGWTFAIINFSSFMDGIGLATQEVSIALTVFGAAEVGGKLAFAVFGDRLPCLKLYVAVASSGGGALVSGFLTLCSAFWSIVVLSVVWGFCRGVLYGLTYVAAAELFTNYSPRTIVAISVLGYGTGVLIGSPLTGAFYDLTGDYTLSLFVVVASFVTSVLCALSIPLKRALVSRVPCCRRPVDDVNNNYQGNSTKVPPVEDIKHRSVGTYNPAYEMEI</sequence>
<dbReference type="PANTHER" id="PTHR11360">
    <property type="entry name" value="MONOCARBOXYLATE TRANSPORTER"/>
    <property type="match status" value="1"/>
</dbReference>
<proteinExistence type="predicted"/>
<feature type="transmembrane region" description="Helical" evidence="3">
    <location>
        <begin position="135"/>
        <end position="154"/>
    </location>
</feature>
<dbReference type="KEGG" id="aplc:110977864"/>
<feature type="transmembrane region" description="Helical" evidence="3">
    <location>
        <begin position="376"/>
        <end position="399"/>
    </location>
</feature>
<dbReference type="AlphaFoldDB" id="A0A8B7Y6V9"/>
<dbReference type="InterPro" id="IPR050327">
    <property type="entry name" value="Proton-linked_MCT"/>
</dbReference>
<feature type="domain" description="Major facilitator superfamily (MFS) profile" evidence="4">
    <location>
        <begin position="8"/>
        <end position="430"/>
    </location>
</feature>
<dbReference type="GO" id="GO:0016020">
    <property type="term" value="C:membrane"/>
    <property type="evidence" value="ECO:0007669"/>
    <property type="project" value="UniProtKB-SubCell"/>
</dbReference>
<dbReference type="GO" id="GO:0008028">
    <property type="term" value="F:monocarboxylic acid transmembrane transporter activity"/>
    <property type="evidence" value="ECO:0007669"/>
    <property type="project" value="TreeGrafter"/>
</dbReference>
<keyword evidence="5" id="KW-1185">Reference proteome</keyword>
<dbReference type="Proteomes" id="UP000694845">
    <property type="component" value="Unplaced"/>
</dbReference>
<organism evidence="5 6">
    <name type="scientific">Acanthaster planci</name>
    <name type="common">Crown-of-thorns starfish</name>
    <dbReference type="NCBI Taxonomy" id="133434"/>
    <lineage>
        <taxon>Eukaryota</taxon>
        <taxon>Metazoa</taxon>
        <taxon>Echinodermata</taxon>
        <taxon>Eleutherozoa</taxon>
        <taxon>Asterozoa</taxon>
        <taxon>Asteroidea</taxon>
        <taxon>Valvatacea</taxon>
        <taxon>Valvatida</taxon>
        <taxon>Acanthasteridae</taxon>
        <taxon>Acanthaster</taxon>
    </lineage>
</organism>
<dbReference type="OrthoDB" id="6509908at2759"/>
<dbReference type="OMA" id="PAYEMEI"/>
<feature type="transmembrane region" description="Helical" evidence="3">
    <location>
        <begin position="339"/>
        <end position="364"/>
    </location>
</feature>
<gene>
    <name evidence="6" type="primary">LOC110977864</name>
</gene>
<keyword evidence="3" id="KW-0812">Transmembrane</keyword>
<keyword evidence="3" id="KW-0472">Membrane</keyword>
<dbReference type="Pfam" id="PF07690">
    <property type="entry name" value="MFS_1"/>
    <property type="match status" value="2"/>
</dbReference>
<evidence type="ECO:0000256" key="2">
    <source>
        <dbReference type="SAM" id="MobiDB-lite"/>
    </source>
</evidence>
<dbReference type="PROSITE" id="PS50850">
    <property type="entry name" value="MFS"/>
    <property type="match status" value="1"/>
</dbReference>
<dbReference type="InterPro" id="IPR020846">
    <property type="entry name" value="MFS_dom"/>
</dbReference>
<accession>A0A8B7Y6V9</accession>
<reference evidence="6" key="1">
    <citation type="submission" date="2025-08" db="UniProtKB">
        <authorList>
            <consortium name="RefSeq"/>
        </authorList>
    </citation>
    <scope>IDENTIFICATION</scope>
</reference>
<keyword evidence="3" id="KW-1133">Transmembrane helix</keyword>
<evidence type="ECO:0000259" key="4">
    <source>
        <dbReference type="PROSITE" id="PS50850"/>
    </source>
</evidence>
<feature type="transmembrane region" description="Helical" evidence="3">
    <location>
        <begin position="75"/>
        <end position="94"/>
    </location>
</feature>
<feature type="transmembrane region" description="Helical" evidence="3">
    <location>
        <begin position="286"/>
        <end position="307"/>
    </location>
</feature>
<feature type="transmembrane region" description="Helical" evidence="3">
    <location>
        <begin position="251"/>
        <end position="274"/>
    </location>
</feature>
<evidence type="ECO:0000313" key="6">
    <source>
        <dbReference type="RefSeq" id="XP_022088070.1"/>
    </source>
</evidence>
<feature type="compositionally biased region" description="Low complexity" evidence="2">
    <location>
        <begin position="219"/>
        <end position="230"/>
    </location>
</feature>
<dbReference type="GeneID" id="110977864"/>
<dbReference type="InterPro" id="IPR011701">
    <property type="entry name" value="MFS"/>
</dbReference>
<evidence type="ECO:0000313" key="5">
    <source>
        <dbReference type="Proteomes" id="UP000694845"/>
    </source>
</evidence>
<feature type="transmembrane region" description="Helical" evidence="3">
    <location>
        <begin position="47"/>
        <end position="68"/>
    </location>
</feature>
<dbReference type="PANTHER" id="PTHR11360:SF172">
    <property type="entry name" value="MAJOR FACILITATOR SUPERFAMILY (MFS) PROFILE DOMAIN-CONTAINING PROTEIN"/>
    <property type="match status" value="1"/>
</dbReference>
<dbReference type="InterPro" id="IPR036259">
    <property type="entry name" value="MFS_trans_sf"/>
</dbReference>
<feature type="region of interest" description="Disordered" evidence="2">
    <location>
        <begin position="190"/>
        <end position="235"/>
    </location>
</feature>
<dbReference type="RefSeq" id="XP_022088070.1">
    <property type="nucleotide sequence ID" value="XM_022232378.1"/>
</dbReference>
<dbReference type="Gene3D" id="1.20.1250.20">
    <property type="entry name" value="MFS general substrate transporter like domains"/>
    <property type="match status" value="2"/>
</dbReference>
<dbReference type="SUPFAM" id="SSF103473">
    <property type="entry name" value="MFS general substrate transporter"/>
    <property type="match status" value="1"/>
</dbReference>
<comment type="subcellular location">
    <subcellularLocation>
        <location evidence="1">Membrane</location>
        <topology evidence="1">Multi-pass membrane protein</topology>
    </subcellularLocation>
</comment>
<name>A0A8B7Y6V9_ACAPL</name>